<dbReference type="EMBL" id="JARVKF010000299">
    <property type="protein sequence ID" value="KAK9419634.1"/>
    <property type="molecule type" value="Genomic_DNA"/>
</dbReference>
<keyword evidence="3" id="KW-1185">Reference proteome</keyword>
<accession>A0ABR2UYK2</accession>
<protein>
    <submittedName>
        <fullName evidence="2">Uncharacterized protein</fullName>
    </submittedName>
</protein>
<proteinExistence type="predicted"/>
<dbReference type="Proteomes" id="UP001408356">
    <property type="component" value="Unassembled WGS sequence"/>
</dbReference>
<evidence type="ECO:0000256" key="1">
    <source>
        <dbReference type="SAM" id="MobiDB-lite"/>
    </source>
</evidence>
<feature type="region of interest" description="Disordered" evidence="1">
    <location>
        <begin position="1"/>
        <end position="71"/>
    </location>
</feature>
<feature type="compositionally biased region" description="Basic and acidic residues" evidence="1">
    <location>
        <begin position="11"/>
        <end position="24"/>
    </location>
</feature>
<reference evidence="2 3" key="1">
    <citation type="journal article" date="2024" name="J. Plant Pathol.">
        <title>Sequence and assembly of the genome of Seiridium unicorne, isolate CBS 538.82, causal agent of cypress canker disease.</title>
        <authorList>
            <person name="Scali E."/>
            <person name="Rocca G.D."/>
            <person name="Danti R."/>
            <person name="Garbelotto M."/>
            <person name="Barberini S."/>
            <person name="Baroncelli R."/>
            <person name="Emiliani G."/>
        </authorList>
    </citation>
    <scope>NUCLEOTIDE SEQUENCE [LARGE SCALE GENOMIC DNA]</scope>
    <source>
        <strain evidence="2 3">BM-138-508</strain>
    </source>
</reference>
<comment type="caution">
    <text evidence="2">The sequence shown here is derived from an EMBL/GenBank/DDBJ whole genome shotgun (WGS) entry which is preliminary data.</text>
</comment>
<sequence>MPYPSHYKGKQKIEFVRDISHDGTVEDGEGSMADESKGQASASPEDDSSLVSEQTAIYNPPKRPRALTPEMKDSLTRYDLVSTHRNLTRMGQYLLKLEARAETASKLHVRKTLDAAVENAHYSSKEDTEVGHHQLITDIERLSRDVWGRLHQLDRDLRKMSRENRDADGQSMPFQLHGESYVKKWIQHEINHNAQRVEETCWYTVKDMNNNRGLREWFEYLADTYARGEQSIMDESRLVQLAWHYLDRSIRPPKPEAPISVADFINVWHDMRQSGAFEGARADPGHQRCEDAEALKALQAIWSSKAAL</sequence>
<evidence type="ECO:0000313" key="3">
    <source>
        <dbReference type="Proteomes" id="UP001408356"/>
    </source>
</evidence>
<organism evidence="2 3">
    <name type="scientific">Seiridium unicorne</name>
    <dbReference type="NCBI Taxonomy" id="138068"/>
    <lineage>
        <taxon>Eukaryota</taxon>
        <taxon>Fungi</taxon>
        <taxon>Dikarya</taxon>
        <taxon>Ascomycota</taxon>
        <taxon>Pezizomycotina</taxon>
        <taxon>Sordariomycetes</taxon>
        <taxon>Xylariomycetidae</taxon>
        <taxon>Amphisphaeriales</taxon>
        <taxon>Sporocadaceae</taxon>
        <taxon>Seiridium</taxon>
    </lineage>
</organism>
<gene>
    <name evidence="2" type="ORF">SUNI508_07120</name>
</gene>
<name>A0ABR2UYK2_9PEZI</name>
<evidence type="ECO:0000313" key="2">
    <source>
        <dbReference type="EMBL" id="KAK9419634.1"/>
    </source>
</evidence>